<keyword evidence="2" id="KW-0378">Hydrolase</keyword>
<keyword evidence="5" id="KW-1185">Reference proteome</keyword>
<gene>
    <name evidence="4" type="ORF">VV01_03530</name>
</gene>
<dbReference type="PANTHER" id="PTHR48081:SF30">
    <property type="entry name" value="ACETYL-HYDROLASE LIPR-RELATED"/>
    <property type="match status" value="1"/>
</dbReference>
<evidence type="ECO:0000256" key="2">
    <source>
        <dbReference type="ARBA" id="ARBA00022801"/>
    </source>
</evidence>
<dbReference type="PATRIC" id="fig|1631356.3.peg.637"/>
<protein>
    <recommendedName>
        <fullName evidence="3">Alpha/beta hydrolase fold-3 domain-containing protein</fullName>
    </recommendedName>
</protein>
<name>A0A0L6CN68_9MICO</name>
<evidence type="ECO:0000313" key="4">
    <source>
        <dbReference type="EMBL" id="KNX39167.1"/>
    </source>
</evidence>
<dbReference type="STRING" id="1631356.VV01_03530"/>
<feature type="domain" description="Alpha/beta hydrolase fold-3" evidence="3">
    <location>
        <begin position="87"/>
        <end position="291"/>
    </location>
</feature>
<dbReference type="Proteomes" id="UP000037397">
    <property type="component" value="Unassembled WGS sequence"/>
</dbReference>
<dbReference type="Gene3D" id="3.40.50.1820">
    <property type="entry name" value="alpha/beta hydrolase"/>
    <property type="match status" value="1"/>
</dbReference>
<dbReference type="AlphaFoldDB" id="A0A0L6CN68"/>
<comment type="caution">
    <text evidence="4">The sequence shown here is derived from an EMBL/GenBank/DDBJ whole genome shotgun (WGS) entry which is preliminary data.</text>
</comment>
<dbReference type="InterPro" id="IPR013094">
    <property type="entry name" value="AB_hydrolase_3"/>
</dbReference>
<organism evidence="4 5">
    <name type="scientific">Luteipulveratus halotolerans</name>
    <dbReference type="NCBI Taxonomy" id="1631356"/>
    <lineage>
        <taxon>Bacteria</taxon>
        <taxon>Bacillati</taxon>
        <taxon>Actinomycetota</taxon>
        <taxon>Actinomycetes</taxon>
        <taxon>Micrococcales</taxon>
        <taxon>Dermacoccaceae</taxon>
        <taxon>Luteipulveratus</taxon>
    </lineage>
</organism>
<reference evidence="5" key="1">
    <citation type="submission" date="2015-03" db="EMBL/GenBank/DDBJ databases">
        <title>Luteipulveratus halotolerans sp. nov., a novel actinobacterium (Dermacoccaceae) from Sarawak, Malaysia.</title>
        <authorList>
            <person name="Juboi H."/>
            <person name="Basik A."/>
            <person name="Shamsul S.S."/>
            <person name="Arnold P."/>
            <person name="Schmitt E.K."/>
            <person name="Sanglier J.-J."/>
            <person name="Yeo T."/>
        </authorList>
    </citation>
    <scope>NUCLEOTIDE SEQUENCE [LARGE SCALE GENOMIC DNA]</scope>
    <source>
        <strain evidence="5">C296001</strain>
    </source>
</reference>
<dbReference type="InterPro" id="IPR029058">
    <property type="entry name" value="AB_hydrolase_fold"/>
</dbReference>
<comment type="similarity">
    <text evidence="1">Belongs to the 'GDXG' lipolytic enzyme family.</text>
</comment>
<dbReference type="Pfam" id="PF07859">
    <property type="entry name" value="Abhydrolase_3"/>
    <property type="match status" value="1"/>
</dbReference>
<evidence type="ECO:0000313" key="5">
    <source>
        <dbReference type="Proteomes" id="UP000037397"/>
    </source>
</evidence>
<proteinExistence type="inferred from homology"/>
<evidence type="ECO:0000259" key="3">
    <source>
        <dbReference type="Pfam" id="PF07859"/>
    </source>
</evidence>
<dbReference type="GO" id="GO:0004806">
    <property type="term" value="F:triacylglycerol lipase activity"/>
    <property type="evidence" value="ECO:0007669"/>
    <property type="project" value="TreeGrafter"/>
</dbReference>
<dbReference type="SUPFAM" id="SSF53474">
    <property type="entry name" value="alpha/beta-Hydrolases"/>
    <property type="match status" value="1"/>
</dbReference>
<evidence type="ECO:0000256" key="1">
    <source>
        <dbReference type="ARBA" id="ARBA00010515"/>
    </source>
</evidence>
<accession>A0A0L6CN68</accession>
<dbReference type="EMBL" id="LAIR01000002">
    <property type="protein sequence ID" value="KNX39167.1"/>
    <property type="molecule type" value="Genomic_DNA"/>
</dbReference>
<sequence length="322" mass="34690">MTAVRTSRPSPSKRSQLLAAGLRHTVKPTLVAWSFVPSVIWPSRILDRAAEYLPPPGGTTIDRVRLASCGAEWVHGPGVDGDEDRAILYLHGGALVTCSLATHRRLVSYVSHAAGAPALNVDFRMMPAVTIEHMVADCLAGYRWLLDRGYSPERITLVGDSAGGFLAFLTAMAIRDEGLPLPAGIACMSPLLDLGVERKEASPYSDRCDVFTVRACRGLQRFTASVDERHEVVGERVSPIDADLTGLPPVLIQIGSREILRPECEEMVDRLAAAGVGAELQVWKGQVHVFQAAGCWVPEGRDAVRELGAFVRDAVTPHAVAG</sequence>
<dbReference type="PANTHER" id="PTHR48081">
    <property type="entry name" value="AB HYDROLASE SUPERFAMILY PROTEIN C4A8.06C"/>
    <property type="match status" value="1"/>
</dbReference>
<dbReference type="InterPro" id="IPR050300">
    <property type="entry name" value="GDXG_lipolytic_enzyme"/>
</dbReference>